<dbReference type="SUPFAM" id="SSF103481">
    <property type="entry name" value="Multidrug resistance efflux transporter EmrE"/>
    <property type="match status" value="1"/>
</dbReference>
<feature type="transmembrane region" description="Helical" evidence="5">
    <location>
        <begin position="153"/>
        <end position="171"/>
    </location>
</feature>
<dbReference type="AlphaFoldDB" id="A0A382UVL3"/>
<feature type="transmembrane region" description="Helical" evidence="5">
    <location>
        <begin position="183"/>
        <end position="205"/>
    </location>
</feature>
<evidence type="ECO:0000256" key="4">
    <source>
        <dbReference type="ARBA" id="ARBA00023136"/>
    </source>
</evidence>
<sequence length="255" mass="28981">MKSLTKKIYLLDFLLALVGYILFVVMDTIVKKLGDTYHVSQIILVNSLSALLPIFIFIQIRHRWGKIKTANLKIHFIRSVLMFGAMFSFIISVNHLSLVTIYSIVFVMPLLLTMGANFFLNEKVGWRRYTAIIIGFIGVIVSVDPFHESFNKYAYLALLVPVLVSINWLIIKKYGEKENTYSFLIYGKLFLIIFSGIYALKYFVPMTTGDFLLNFNAGLVRGIGMIFILNSARHLPSSLFAPTHYIQIFAGALIG</sequence>
<feature type="transmembrane region" description="Helical" evidence="5">
    <location>
        <begin position="42"/>
        <end position="60"/>
    </location>
</feature>
<keyword evidence="3 5" id="KW-1133">Transmembrane helix</keyword>
<evidence type="ECO:0000256" key="3">
    <source>
        <dbReference type="ARBA" id="ARBA00022989"/>
    </source>
</evidence>
<feature type="transmembrane region" description="Helical" evidence="5">
    <location>
        <begin position="72"/>
        <end position="93"/>
    </location>
</feature>
<dbReference type="PANTHER" id="PTHR22911">
    <property type="entry name" value="ACYL-MALONYL CONDENSING ENZYME-RELATED"/>
    <property type="match status" value="1"/>
</dbReference>
<name>A0A382UVL3_9ZZZZ</name>
<feature type="non-terminal residue" evidence="7">
    <location>
        <position position="255"/>
    </location>
</feature>
<evidence type="ECO:0000256" key="2">
    <source>
        <dbReference type="ARBA" id="ARBA00022692"/>
    </source>
</evidence>
<feature type="transmembrane region" description="Helical" evidence="5">
    <location>
        <begin position="99"/>
        <end position="120"/>
    </location>
</feature>
<accession>A0A382UVL3</accession>
<evidence type="ECO:0000259" key="6">
    <source>
        <dbReference type="Pfam" id="PF00892"/>
    </source>
</evidence>
<keyword evidence="4 5" id="KW-0472">Membrane</keyword>
<reference evidence="7" key="1">
    <citation type="submission" date="2018-05" db="EMBL/GenBank/DDBJ databases">
        <authorList>
            <person name="Lanie J.A."/>
            <person name="Ng W.-L."/>
            <person name="Kazmierczak K.M."/>
            <person name="Andrzejewski T.M."/>
            <person name="Davidsen T.M."/>
            <person name="Wayne K.J."/>
            <person name="Tettelin H."/>
            <person name="Glass J.I."/>
            <person name="Rusch D."/>
            <person name="Podicherti R."/>
            <person name="Tsui H.-C.T."/>
            <person name="Winkler M.E."/>
        </authorList>
    </citation>
    <scope>NUCLEOTIDE SEQUENCE</scope>
</reference>
<dbReference type="GO" id="GO:0016020">
    <property type="term" value="C:membrane"/>
    <property type="evidence" value="ECO:0007669"/>
    <property type="project" value="UniProtKB-SubCell"/>
</dbReference>
<feature type="domain" description="EamA" evidence="6">
    <location>
        <begin position="14"/>
        <end position="142"/>
    </location>
</feature>
<dbReference type="Pfam" id="PF00892">
    <property type="entry name" value="EamA"/>
    <property type="match status" value="1"/>
</dbReference>
<dbReference type="InterPro" id="IPR000620">
    <property type="entry name" value="EamA_dom"/>
</dbReference>
<feature type="transmembrane region" description="Helical" evidence="5">
    <location>
        <begin position="129"/>
        <end position="147"/>
    </location>
</feature>
<evidence type="ECO:0000313" key="7">
    <source>
        <dbReference type="EMBL" id="SVD37815.1"/>
    </source>
</evidence>
<dbReference type="EMBL" id="UINC01146851">
    <property type="protein sequence ID" value="SVD37815.1"/>
    <property type="molecule type" value="Genomic_DNA"/>
</dbReference>
<evidence type="ECO:0000256" key="1">
    <source>
        <dbReference type="ARBA" id="ARBA00004141"/>
    </source>
</evidence>
<keyword evidence="2 5" id="KW-0812">Transmembrane</keyword>
<feature type="transmembrane region" description="Helical" evidence="5">
    <location>
        <begin position="9"/>
        <end position="30"/>
    </location>
</feature>
<dbReference type="PANTHER" id="PTHR22911:SF6">
    <property type="entry name" value="SOLUTE CARRIER FAMILY 35 MEMBER G1"/>
    <property type="match status" value="1"/>
</dbReference>
<protein>
    <recommendedName>
        <fullName evidence="6">EamA domain-containing protein</fullName>
    </recommendedName>
</protein>
<proteinExistence type="predicted"/>
<gene>
    <name evidence="7" type="ORF">METZ01_LOCUS390669</name>
</gene>
<dbReference type="InterPro" id="IPR037185">
    <property type="entry name" value="EmrE-like"/>
</dbReference>
<evidence type="ECO:0000256" key="5">
    <source>
        <dbReference type="SAM" id="Phobius"/>
    </source>
</evidence>
<organism evidence="7">
    <name type="scientific">marine metagenome</name>
    <dbReference type="NCBI Taxonomy" id="408172"/>
    <lineage>
        <taxon>unclassified sequences</taxon>
        <taxon>metagenomes</taxon>
        <taxon>ecological metagenomes</taxon>
    </lineage>
</organism>
<comment type="subcellular location">
    <subcellularLocation>
        <location evidence="1">Membrane</location>
        <topology evidence="1">Multi-pass membrane protein</topology>
    </subcellularLocation>
</comment>